<dbReference type="SUPFAM" id="SSF56634">
    <property type="entry name" value="Heme-dependent catalase-like"/>
    <property type="match status" value="1"/>
</dbReference>
<dbReference type="Proteomes" id="UP000652013">
    <property type="component" value="Unassembled WGS sequence"/>
</dbReference>
<sequence>MGAALVVAVAVRGRRRRVLHPAGRTFAGEVELWGALGDAAEAAGRYPATVRFSKGVGLRPGRADLLGFAVRVHAPGGDRDLLYSTAGRGRFTRHLPTPRRDFHTDYGSIMGYRTGGGHVYLWAAPEPGAAARGPLPGRMLLSAQDHRERRVYGRVTLGEPLTEQADAALTFDPVRNTTPGLHPAGLIHGSRRYAYPLSQWWRGARRVTRGSGDAADGRVSGTRR</sequence>
<organism evidence="1 2">
    <name type="scientific">Spirilliplanes yamanashiensis</name>
    <dbReference type="NCBI Taxonomy" id="42233"/>
    <lineage>
        <taxon>Bacteria</taxon>
        <taxon>Bacillati</taxon>
        <taxon>Actinomycetota</taxon>
        <taxon>Actinomycetes</taxon>
        <taxon>Micromonosporales</taxon>
        <taxon>Micromonosporaceae</taxon>
        <taxon>Spirilliplanes</taxon>
    </lineage>
</organism>
<evidence type="ECO:0000313" key="1">
    <source>
        <dbReference type="EMBL" id="GIJ05242.1"/>
    </source>
</evidence>
<dbReference type="AlphaFoldDB" id="A0A8J3YC99"/>
<comment type="caution">
    <text evidence="1">The sequence shown here is derived from an EMBL/GenBank/DDBJ whole genome shotgun (WGS) entry which is preliminary data.</text>
</comment>
<dbReference type="GO" id="GO:0020037">
    <property type="term" value="F:heme binding"/>
    <property type="evidence" value="ECO:0007669"/>
    <property type="project" value="InterPro"/>
</dbReference>
<keyword evidence="2" id="KW-1185">Reference proteome</keyword>
<gene>
    <name evidence="1" type="ORF">Sya03_45940</name>
</gene>
<accession>A0A8J3YC99</accession>
<protein>
    <submittedName>
        <fullName evidence="1">Uncharacterized protein</fullName>
    </submittedName>
</protein>
<proteinExistence type="predicted"/>
<dbReference type="EMBL" id="BOOY01000032">
    <property type="protein sequence ID" value="GIJ05242.1"/>
    <property type="molecule type" value="Genomic_DNA"/>
</dbReference>
<name>A0A8J3YC99_9ACTN</name>
<reference evidence="1" key="1">
    <citation type="submission" date="2021-01" db="EMBL/GenBank/DDBJ databases">
        <title>Whole genome shotgun sequence of Spirilliplanes yamanashiensis NBRC 15828.</title>
        <authorList>
            <person name="Komaki H."/>
            <person name="Tamura T."/>
        </authorList>
    </citation>
    <scope>NUCLEOTIDE SEQUENCE</scope>
    <source>
        <strain evidence="1">NBRC 15828</strain>
    </source>
</reference>
<evidence type="ECO:0000313" key="2">
    <source>
        <dbReference type="Proteomes" id="UP000652013"/>
    </source>
</evidence>
<dbReference type="InterPro" id="IPR020835">
    <property type="entry name" value="Catalase_sf"/>
</dbReference>